<dbReference type="Gene3D" id="3.40.50.11350">
    <property type="match status" value="1"/>
</dbReference>
<dbReference type="Proteomes" id="UP001212997">
    <property type="component" value="Unassembled WGS sequence"/>
</dbReference>
<sequence>MLTSYLPRGVGWGNYMEEFVLDSFLAYQGGWTLGPLVGGSWPEGDPTPRSVPKEYFDEVCPTKTIINPRDIDKDYPKNGTLSGLIELWVQKLNATDARCIEIDRHADELFGGFHGKASRLLDIWPAFSQSPILTHFRWSQLIESAVQSNAHLFSAVSPNSNSSELGPYPYTTIPGLLAIHVRRGDYSRHCGRLAHGRISFMALNSFPQFDDKLVVPSSGKDDEVKQIYQKRCFPTIEEIVDKVVEVRQDQELQGQKLKYLYIMTNGDRGWIKTLQEALRDSGAWNSIHSSKDMSLDWEQQFVAQAADMLIGQRAQVLIGNGILFVVLDTDLEHRDVADGTRSSI</sequence>
<proteinExistence type="predicted"/>
<reference evidence="1" key="1">
    <citation type="submission" date="2022-07" db="EMBL/GenBank/DDBJ databases">
        <title>Genome Sequence of Physisporinus lineatus.</title>
        <authorList>
            <person name="Buettner E."/>
        </authorList>
    </citation>
    <scope>NUCLEOTIDE SEQUENCE</scope>
    <source>
        <strain evidence="1">VT162</strain>
    </source>
</reference>
<accession>A0AAD5VC26</accession>
<gene>
    <name evidence="1" type="ORF">NLI96_g1878</name>
</gene>
<evidence type="ECO:0000313" key="1">
    <source>
        <dbReference type="EMBL" id="KAJ3489789.1"/>
    </source>
</evidence>
<dbReference type="EMBL" id="JANAWD010000039">
    <property type="protein sequence ID" value="KAJ3489789.1"/>
    <property type="molecule type" value="Genomic_DNA"/>
</dbReference>
<dbReference type="CDD" id="cd11296">
    <property type="entry name" value="O-FucT_like"/>
    <property type="match status" value="1"/>
</dbReference>
<comment type="caution">
    <text evidence="1">The sequence shown here is derived from an EMBL/GenBank/DDBJ whole genome shotgun (WGS) entry which is preliminary data.</text>
</comment>
<name>A0AAD5VC26_9APHY</name>
<organism evidence="1 2">
    <name type="scientific">Meripilus lineatus</name>
    <dbReference type="NCBI Taxonomy" id="2056292"/>
    <lineage>
        <taxon>Eukaryota</taxon>
        <taxon>Fungi</taxon>
        <taxon>Dikarya</taxon>
        <taxon>Basidiomycota</taxon>
        <taxon>Agaricomycotina</taxon>
        <taxon>Agaricomycetes</taxon>
        <taxon>Polyporales</taxon>
        <taxon>Meripilaceae</taxon>
        <taxon>Meripilus</taxon>
    </lineage>
</organism>
<protein>
    <submittedName>
        <fullName evidence="1">Uncharacterized protein</fullName>
    </submittedName>
</protein>
<keyword evidence="2" id="KW-1185">Reference proteome</keyword>
<evidence type="ECO:0000313" key="2">
    <source>
        <dbReference type="Proteomes" id="UP001212997"/>
    </source>
</evidence>
<dbReference type="AlphaFoldDB" id="A0AAD5VC26"/>